<dbReference type="EMBL" id="JAEUBE010000352">
    <property type="protein sequence ID" value="KAH3664172.1"/>
    <property type="molecule type" value="Genomic_DNA"/>
</dbReference>
<dbReference type="RefSeq" id="XP_046060452.1">
    <property type="nucleotide sequence ID" value="XM_046206012.1"/>
</dbReference>
<organism evidence="2 3">
    <name type="scientific">Ogataea philodendri</name>
    <dbReference type="NCBI Taxonomy" id="1378263"/>
    <lineage>
        <taxon>Eukaryota</taxon>
        <taxon>Fungi</taxon>
        <taxon>Dikarya</taxon>
        <taxon>Ascomycota</taxon>
        <taxon>Saccharomycotina</taxon>
        <taxon>Pichiomycetes</taxon>
        <taxon>Pichiales</taxon>
        <taxon>Pichiaceae</taxon>
        <taxon>Ogataea</taxon>
    </lineage>
</organism>
<evidence type="ECO:0000313" key="3">
    <source>
        <dbReference type="Proteomes" id="UP000769157"/>
    </source>
</evidence>
<gene>
    <name evidence="2" type="ORF">OGAPHI_004886</name>
</gene>
<accession>A0A9P8P2V4</accession>
<comment type="caution">
    <text evidence="2">The sequence shown here is derived from an EMBL/GenBank/DDBJ whole genome shotgun (WGS) entry which is preliminary data.</text>
</comment>
<evidence type="ECO:0000313" key="2">
    <source>
        <dbReference type="EMBL" id="KAH3664172.1"/>
    </source>
</evidence>
<dbReference type="GeneID" id="70236851"/>
<sequence length="402" mass="44887">MNQEGYFNSLISNARLGEKSTQSGSLPSSPLHSSSIYHQPGNLGTSLDSSSSFLQYQNTSHSGNLMNPLMKTLEFIGAKSPDTPSAASVMYKLRKLINAEKKTLKRRHEFLTGVSHWINVLNNGENKRLLVEFSRIGELQGRLDEELIRKKENINLQLYHVSQRESKSAELKLKRARTFKQLRDQERKIGDNHNTCLSREALEELSISIEVVDEQLVKSINTSLQGSLVDYVLSMQSASSDIKEGCNEFFEYLNADSIYNCRKSYLLDDSSDKIQYIGSRETSENKENHFKGRNEEIKPVGSKKKKYSTLMNGAGLAAVGASTEHLTGSELKEEINNLQTQPLKCPDCGCQLKSEHTHHSSTCSFVKQNLNDPPGSSQSLAMPGRLGIRIPSVLKSRAGEGW</sequence>
<dbReference type="OrthoDB" id="4095156at2759"/>
<keyword evidence="3" id="KW-1185">Reference proteome</keyword>
<evidence type="ECO:0000256" key="1">
    <source>
        <dbReference type="SAM" id="MobiDB-lite"/>
    </source>
</evidence>
<protein>
    <submittedName>
        <fullName evidence="2">Uncharacterized protein</fullName>
    </submittedName>
</protein>
<dbReference type="AlphaFoldDB" id="A0A9P8P2V4"/>
<reference evidence="2" key="1">
    <citation type="journal article" date="2021" name="Open Biol.">
        <title>Shared evolutionary footprints suggest mitochondrial oxidative damage underlies multiple complex I losses in fungi.</title>
        <authorList>
            <person name="Schikora-Tamarit M.A."/>
            <person name="Marcet-Houben M."/>
            <person name="Nosek J."/>
            <person name="Gabaldon T."/>
        </authorList>
    </citation>
    <scope>NUCLEOTIDE SEQUENCE</scope>
    <source>
        <strain evidence="2">CBS6075</strain>
    </source>
</reference>
<feature type="compositionally biased region" description="Low complexity" evidence="1">
    <location>
        <begin position="23"/>
        <end position="35"/>
    </location>
</feature>
<name>A0A9P8P2V4_9ASCO</name>
<dbReference type="Proteomes" id="UP000769157">
    <property type="component" value="Unassembled WGS sequence"/>
</dbReference>
<proteinExistence type="predicted"/>
<feature type="region of interest" description="Disordered" evidence="1">
    <location>
        <begin position="18"/>
        <end position="40"/>
    </location>
</feature>
<reference evidence="2" key="2">
    <citation type="submission" date="2021-01" db="EMBL/GenBank/DDBJ databases">
        <authorList>
            <person name="Schikora-Tamarit M.A."/>
        </authorList>
    </citation>
    <scope>NUCLEOTIDE SEQUENCE</scope>
    <source>
        <strain evidence="2">CBS6075</strain>
    </source>
</reference>